<keyword evidence="3" id="KW-0677">Repeat</keyword>
<dbReference type="InterPro" id="IPR027038">
    <property type="entry name" value="RanGap"/>
</dbReference>
<keyword evidence="2" id="KW-0433">Leucine-rich repeat</keyword>
<evidence type="ECO:0000313" key="5">
    <source>
        <dbReference type="EMBL" id="CEM56040.1"/>
    </source>
</evidence>
<name>A0A0G4IFG6_9ALVE</name>
<dbReference type="EMBL" id="CDMZ01005935">
    <property type="protein sequence ID" value="CEM56040.1"/>
    <property type="molecule type" value="Genomic_DNA"/>
</dbReference>
<dbReference type="GO" id="GO:0005096">
    <property type="term" value="F:GTPase activator activity"/>
    <property type="evidence" value="ECO:0007669"/>
    <property type="project" value="UniProtKB-KW"/>
</dbReference>
<keyword evidence="1" id="KW-0343">GTPase activation</keyword>
<dbReference type="GO" id="GO:0048471">
    <property type="term" value="C:perinuclear region of cytoplasm"/>
    <property type="evidence" value="ECO:0007669"/>
    <property type="project" value="TreeGrafter"/>
</dbReference>
<dbReference type="GO" id="GO:0031267">
    <property type="term" value="F:small GTPase binding"/>
    <property type="evidence" value="ECO:0007669"/>
    <property type="project" value="TreeGrafter"/>
</dbReference>
<gene>
    <name evidence="5" type="ORF">Cvel_14034</name>
</gene>
<dbReference type="PhylomeDB" id="A0A0G4IFG6"/>
<proteinExistence type="predicted"/>
<dbReference type="VEuPathDB" id="CryptoDB:Cvel_14034"/>
<evidence type="ECO:0000256" key="4">
    <source>
        <dbReference type="SAM" id="MobiDB-lite"/>
    </source>
</evidence>
<sequence>MFREASNHQVLHVSPSGQVNLLPLLVGQNGHPLPHPPLPLATTHYQGIHLHPAAVGGGCPPPALIPSQGLQPAPPPPFHVPSLPPFVHPVSSQPAYGAVQPHPPQAIPPYSLHPHPQTSLVPDVFFNQPPQGTHPQIRIPQLSQPPGPGLHYSLRFPPTSARHSPTQSHLSFTGASTCFPLSSSRASTPAQRVSPPLSMGKGRRQETTTKLSEETSSEQQKSNGISESWVLPLSTLMRHSRMNMQKVWKVSSSKESFGVAWVCLALLKRGKVRVPSLKLDVSDCRLSPAKVFLLLTLLPSSAEELKLGASSVKDRGFPLLHSFLSRLWRGSTRLKSLAFGENSIEANTSFWIFSSLPPSVESVSLKGNHHTSWLKGLQSAVGTGAVRFCLKSLVLDDTQLTSRDVTELFQTFGRARSLLEPSIRVETLSLSDKGACVHFKGIEEVVYTALWYNALPFLRSVQIRGSRELWGRSWSSFDEVLEAGKFRRLEVLDLGTEASFLRSSLSLSAGEEGNAFSIVDVGKLFRKPFVPRLKVLNLKGMIGSSLNKIALRHGDIHDPAEPLLLSIFGAALPSLTHLTLDSMKLSADDIEVFAMGLQAGNFPALRSLSLRSSYHLGSSGLRALMDASNEGALENLEALDLGWTRVGRGMEWLAKSLRAGRLSKLKELVLDQCEMSDKSMKWLGWCLHHVSLPNLERLNLKNSVGKHYGSVGARAFCESLRHDSLPALSSIVVDTPIAPFIRQAIRAGVLPPVHIGNFDFE</sequence>
<organism evidence="5">
    <name type="scientific">Chromera velia CCMP2878</name>
    <dbReference type="NCBI Taxonomy" id="1169474"/>
    <lineage>
        <taxon>Eukaryota</taxon>
        <taxon>Sar</taxon>
        <taxon>Alveolata</taxon>
        <taxon>Colpodellida</taxon>
        <taxon>Chromeraceae</taxon>
        <taxon>Chromera</taxon>
    </lineage>
</organism>
<evidence type="ECO:0000256" key="1">
    <source>
        <dbReference type="ARBA" id="ARBA00022468"/>
    </source>
</evidence>
<accession>A0A0G4IFG6</accession>
<feature type="compositionally biased region" description="Polar residues" evidence="4">
    <location>
        <begin position="161"/>
        <end position="191"/>
    </location>
</feature>
<dbReference type="SUPFAM" id="SSF52047">
    <property type="entry name" value="RNI-like"/>
    <property type="match status" value="2"/>
</dbReference>
<feature type="region of interest" description="Disordered" evidence="4">
    <location>
        <begin position="129"/>
        <end position="225"/>
    </location>
</feature>
<evidence type="ECO:0000256" key="2">
    <source>
        <dbReference type="ARBA" id="ARBA00022614"/>
    </source>
</evidence>
<protein>
    <submittedName>
        <fullName evidence="5">Uncharacterized protein</fullName>
    </submittedName>
</protein>
<dbReference type="GO" id="GO:0005634">
    <property type="term" value="C:nucleus"/>
    <property type="evidence" value="ECO:0007669"/>
    <property type="project" value="TreeGrafter"/>
</dbReference>
<dbReference type="Gene3D" id="3.80.10.10">
    <property type="entry name" value="Ribonuclease Inhibitor"/>
    <property type="match status" value="2"/>
</dbReference>
<evidence type="ECO:0000256" key="3">
    <source>
        <dbReference type="ARBA" id="ARBA00022737"/>
    </source>
</evidence>
<dbReference type="GO" id="GO:0005829">
    <property type="term" value="C:cytosol"/>
    <property type="evidence" value="ECO:0007669"/>
    <property type="project" value="TreeGrafter"/>
</dbReference>
<dbReference type="PANTHER" id="PTHR24113:SF12">
    <property type="entry name" value="RAN GTPASE-ACTIVATING PROTEIN 1"/>
    <property type="match status" value="1"/>
</dbReference>
<dbReference type="PANTHER" id="PTHR24113">
    <property type="entry name" value="RAN GTPASE-ACTIVATING PROTEIN 1"/>
    <property type="match status" value="1"/>
</dbReference>
<reference evidence="5" key="1">
    <citation type="submission" date="2014-11" db="EMBL/GenBank/DDBJ databases">
        <authorList>
            <person name="Otto D Thomas"/>
            <person name="Naeem Raeece"/>
        </authorList>
    </citation>
    <scope>NUCLEOTIDE SEQUENCE</scope>
</reference>
<dbReference type="AlphaFoldDB" id="A0A0G4IFG6"/>
<dbReference type="InterPro" id="IPR032675">
    <property type="entry name" value="LRR_dom_sf"/>
</dbReference>
<dbReference type="GO" id="GO:0006913">
    <property type="term" value="P:nucleocytoplasmic transport"/>
    <property type="evidence" value="ECO:0007669"/>
    <property type="project" value="TreeGrafter"/>
</dbReference>
<feature type="compositionally biased region" description="Basic and acidic residues" evidence="4">
    <location>
        <begin position="203"/>
        <end position="213"/>
    </location>
</feature>